<name>A0ABX2CKD0_9BRAD</name>
<accession>A0ABX2CKD0</accession>
<keyword evidence="2" id="KW-1185">Reference proteome</keyword>
<dbReference type="EMBL" id="JABFDN010000012">
    <property type="protein sequence ID" value="NPU68642.1"/>
    <property type="molecule type" value="Genomic_DNA"/>
</dbReference>
<dbReference type="Proteomes" id="UP000886476">
    <property type="component" value="Unassembled WGS sequence"/>
</dbReference>
<organism evidence="1 2">
    <name type="scientific">Bradyrhizobium aeschynomenes</name>
    <dbReference type="NCBI Taxonomy" id="2734909"/>
    <lineage>
        <taxon>Bacteria</taxon>
        <taxon>Pseudomonadati</taxon>
        <taxon>Pseudomonadota</taxon>
        <taxon>Alphaproteobacteria</taxon>
        <taxon>Hyphomicrobiales</taxon>
        <taxon>Nitrobacteraceae</taxon>
        <taxon>Bradyrhizobium</taxon>
    </lineage>
</organism>
<reference evidence="1" key="1">
    <citation type="submission" date="2020-05" db="EMBL/GenBank/DDBJ databases">
        <title>Nod-independent and nitrogen-fixing Bradyrhizobium aeschynomene sp. nov. isolated from nodules of Aeschynomene indica.</title>
        <authorList>
            <person name="Zhang Z."/>
        </authorList>
    </citation>
    <scope>NUCLEOTIDE SEQUENCE</scope>
    <source>
        <strain evidence="1">83012</strain>
    </source>
</reference>
<evidence type="ECO:0000313" key="2">
    <source>
        <dbReference type="Proteomes" id="UP000886476"/>
    </source>
</evidence>
<gene>
    <name evidence="1" type="ORF">HL667_26825</name>
</gene>
<sequence>MISTINFVEVENRVVSATYRNLMIKAKVVLVDKTSGAQLTDPITTIASPVPVGSLRIRLTDRVRPGTYFLVALNGHGSYLAKSAEFEVS</sequence>
<proteinExistence type="predicted"/>
<evidence type="ECO:0000313" key="1">
    <source>
        <dbReference type="EMBL" id="NPU68642.1"/>
    </source>
</evidence>
<protein>
    <submittedName>
        <fullName evidence="1">Uncharacterized protein</fullName>
    </submittedName>
</protein>
<comment type="caution">
    <text evidence="1">The sequence shown here is derived from an EMBL/GenBank/DDBJ whole genome shotgun (WGS) entry which is preliminary data.</text>
</comment>
<dbReference type="RefSeq" id="WP_172113706.1">
    <property type="nucleotide sequence ID" value="NZ_JABFDM010000002.1"/>
</dbReference>